<dbReference type="RefSeq" id="WP_101443185.1">
    <property type="nucleotide sequence ID" value="NZ_PJMU01000001.1"/>
</dbReference>
<dbReference type="Proteomes" id="UP000233782">
    <property type="component" value="Unassembled WGS sequence"/>
</dbReference>
<accession>A0A2N3V319</accession>
<protein>
    <recommendedName>
        <fullName evidence="4">Lipid-binding hydrolase</fullName>
    </recommendedName>
</protein>
<evidence type="ECO:0000313" key="3">
    <source>
        <dbReference type="Proteomes" id="UP000233782"/>
    </source>
</evidence>
<evidence type="ECO:0000256" key="1">
    <source>
        <dbReference type="SAM" id="SignalP"/>
    </source>
</evidence>
<reference evidence="2 3" key="1">
    <citation type="submission" date="2017-12" db="EMBL/GenBank/DDBJ databases">
        <title>Genomic Encyclopedia of Type Strains, Phase III (KMG-III): the genomes of soil and plant-associated and newly described type strains.</title>
        <authorList>
            <person name="Whitman W."/>
        </authorList>
    </citation>
    <scope>NUCLEOTIDE SEQUENCE [LARGE SCALE GENOMIC DNA]</scope>
    <source>
        <strain evidence="2 3">LP43</strain>
    </source>
</reference>
<evidence type="ECO:0008006" key="4">
    <source>
        <dbReference type="Google" id="ProtNLM"/>
    </source>
</evidence>
<name>A0A2N3V319_9BACT</name>
<dbReference type="EMBL" id="PJMU01000001">
    <property type="protein sequence ID" value="PKV76007.1"/>
    <property type="molecule type" value="Genomic_DNA"/>
</dbReference>
<evidence type="ECO:0000313" key="2">
    <source>
        <dbReference type="EMBL" id="PKV76007.1"/>
    </source>
</evidence>
<keyword evidence="1" id="KW-0732">Signal</keyword>
<gene>
    <name evidence="2" type="ORF">BD749_0956</name>
</gene>
<comment type="caution">
    <text evidence="2">The sequence shown here is derived from an EMBL/GenBank/DDBJ whole genome shotgun (WGS) entry which is preliminary data.</text>
</comment>
<keyword evidence="3" id="KW-1185">Reference proteome</keyword>
<organism evidence="2 3">
    <name type="scientific">Pontibacter ramchanderi</name>
    <dbReference type="NCBI Taxonomy" id="1179743"/>
    <lineage>
        <taxon>Bacteria</taxon>
        <taxon>Pseudomonadati</taxon>
        <taxon>Bacteroidota</taxon>
        <taxon>Cytophagia</taxon>
        <taxon>Cytophagales</taxon>
        <taxon>Hymenobacteraceae</taxon>
        <taxon>Pontibacter</taxon>
    </lineage>
</organism>
<sequence>MNKLRFVMMWCLLLGILVSCGNKDDDASPATEAELDYFPSTKGSTWSYGGTNPYTLTATGNTKVIDGKTYSEFETKDGNELRKSYLLKEKGVYTGVGMDPTIGNIALMFLKEETPEGKPWYQTNVMNGIDTKMTFTIIAKGMTKTVEGKTYKNVIHVQAKTSITFMGMEIDSGIETNYFWAKGVGLILTDIGEFGNIPLMTYSIK</sequence>
<feature type="signal peptide" evidence="1">
    <location>
        <begin position="1"/>
        <end position="24"/>
    </location>
</feature>
<dbReference type="PROSITE" id="PS51257">
    <property type="entry name" value="PROKAR_LIPOPROTEIN"/>
    <property type="match status" value="1"/>
</dbReference>
<feature type="chain" id="PRO_5014969378" description="Lipid-binding hydrolase" evidence="1">
    <location>
        <begin position="25"/>
        <end position="205"/>
    </location>
</feature>
<dbReference type="AlphaFoldDB" id="A0A2N3V319"/>
<proteinExistence type="predicted"/>
<dbReference type="OrthoDB" id="849973at2"/>